<dbReference type="InterPro" id="IPR001288">
    <property type="entry name" value="Translation_initiation_fac_3"/>
</dbReference>
<sequence length="125" mass="14345">MSIGEALRLAQDSELDLVEVAPMARPPVARLMDYGKFKYEAAQKARESRRNQALTVIKEMRLRLKIDPHDYETKKGHVERFLKSGDKVKITVMFRGREQSRPEMGYRLLQRLAADVAELGVVESN</sequence>
<keyword evidence="3 5" id="KW-0648">Protein biosynthesis</keyword>
<dbReference type="GO" id="GO:0005829">
    <property type="term" value="C:cytosol"/>
    <property type="evidence" value="ECO:0007669"/>
    <property type="project" value="TreeGrafter"/>
</dbReference>
<name>A0A6J4HGR8_9ACTN</name>
<comment type="similarity">
    <text evidence="1 5">Belongs to the IF-3 family.</text>
</comment>
<dbReference type="InterPro" id="IPR036788">
    <property type="entry name" value="T_IF-3_C_sf"/>
</dbReference>
<dbReference type="Pfam" id="PF05198">
    <property type="entry name" value="IF3_N"/>
    <property type="match status" value="1"/>
</dbReference>
<dbReference type="Pfam" id="PF00707">
    <property type="entry name" value="IF3_C"/>
    <property type="match status" value="1"/>
</dbReference>
<evidence type="ECO:0000256" key="2">
    <source>
        <dbReference type="ARBA" id="ARBA00022540"/>
    </source>
</evidence>
<dbReference type="InterPro" id="IPR036787">
    <property type="entry name" value="T_IF-3_N_sf"/>
</dbReference>
<evidence type="ECO:0000256" key="4">
    <source>
        <dbReference type="NCBIfam" id="TIGR00168"/>
    </source>
</evidence>
<dbReference type="GO" id="GO:0016020">
    <property type="term" value="C:membrane"/>
    <property type="evidence" value="ECO:0007669"/>
    <property type="project" value="TreeGrafter"/>
</dbReference>
<dbReference type="PANTHER" id="PTHR10938:SF0">
    <property type="entry name" value="TRANSLATION INITIATION FACTOR IF-3, MITOCHONDRIAL"/>
    <property type="match status" value="1"/>
</dbReference>
<dbReference type="NCBIfam" id="TIGR00168">
    <property type="entry name" value="infC"/>
    <property type="match status" value="1"/>
</dbReference>
<dbReference type="PANTHER" id="PTHR10938">
    <property type="entry name" value="TRANSLATION INITIATION FACTOR IF-3"/>
    <property type="match status" value="1"/>
</dbReference>
<evidence type="ECO:0000256" key="5">
    <source>
        <dbReference type="RuleBase" id="RU000646"/>
    </source>
</evidence>
<feature type="domain" description="Translation initiation factor 3 N-terminal" evidence="7">
    <location>
        <begin position="1"/>
        <end position="47"/>
    </location>
</feature>
<dbReference type="Gene3D" id="3.30.110.10">
    <property type="entry name" value="Translation initiation factor 3 (IF-3), C-terminal domain"/>
    <property type="match status" value="1"/>
</dbReference>
<dbReference type="GO" id="GO:0043022">
    <property type="term" value="F:ribosome binding"/>
    <property type="evidence" value="ECO:0007669"/>
    <property type="project" value="TreeGrafter"/>
</dbReference>
<dbReference type="Gene3D" id="3.10.20.80">
    <property type="entry name" value="Translation initiation factor 3 (IF-3), N-terminal domain"/>
    <property type="match status" value="1"/>
</dbReference>
<comment type="subcellular location">
    <subcellularLocation>
        <location evidence="5">Cytoplasm</location>
    </subcellularLocation>
</comment>
<evidence type="ECO:0000259" key="6">
    <source>
        <dbReference type="Pfam" id="PF00707"/>
    </source>
</evidence>
<reference evidence="8" key="1">
    <citation type="submission" date="2020-02" db="EMBL/GenBank/DDBJ databases">
        <authorList>
            <person name="Meier V. D."/>
        </authorList>
    </citation>
    <scope>NUCLEOTIDE SEQUENCE</scope>
    <source>
        <strain evidence="8">AVDCRST_MAG57</strain>
    </source>
</reference>
<gene>
    <name evidence="8" type="ORF">AVDCRST_MAG57-704</name>
</gene>
<feature type="non-terminal residue" evidence="8">
    <location>
        <position position="125"/>
    </location>
</feature>
<dbReference type="InterPro" id="IPR019815">
    <property type="entry name" value="Translation_initiation_fac_3_C"/>
</dbReference>
<dbReference type="PROSITE" id="PS00938">
    <property type="entry name" value="IF3"/>
    <property type="match status" value="1"/>
</dbReference>
<dbReference type="EMBL" id="CADCTI010000070">
    <property type="protein sequence ID" value="CAA9223352.1"/>
    <property type="molecule type" value="Genomic_DNA"/>
</dbReference>
<dbReference type="GO" id="GO:0003743">
    <property type="term" value="F:translation initiation factor activity"/>
    <property type="evidence" value="ECO:0007669"/>
    <property type="project" value="UniProtKB-UniRule"/>
</dbReference>
<evidence type="ECO:0000313" key="8">
    <source>
        <dbReference type="EMBL" id="CAA9223352.1"/>
    </source>
</evidence>
<dbReference type="GO" id="GO:0032790">
    <property type="term" value="P:ribosome disassembly"/>
    <property type="evidence" value="ECO:0007669"/>
    <property type="project" value="TreeGrafter"/>
</dbReference>
<evidence type="ECO:0000259" key="7">
    <source>
        <dbReference type="Pfam" id="PF05198"/>
    </source>
</evidence>
<organism evidence="8">
    <name type="scientific">uncultured Blastococcus sp</name>
    <dbReference type="NCBI Taxonomy" id="217144"/>
    <lineage>
        <taxon>Bacteria</taxon>
        <taxon>Bacillati</taxon>
        <taxon>Actinomycetota</taxon>
        <taxon>Actinomycetes</taxon>
        <taxon>Geodermatophilales</taxon>
        <taxon>Geodermatophilaceae</taxon>
        <taxon>Blastococcus</taxon>
        <taxon>environmental samples</taxon>
    </lineage>
</organism>
<dbReference type="InterPro" id="IPR019813">
    <property type="entry name" value="Translation_initiation_fac3_CS"/>
</dbReference>
<evidence type="ECO:0000256" key="1">
    <source>
        <dbReference type="ARBA" id="ARBA00005439"/>
    </source>
</evidence>
<protein>
    <recommendedName>
        <fullName evidence="4 5">Translation initiation factor IF-3</fullName>
    </recommendedName>
</protein>
<dbReference type="AlphaFoldDB" id="A0A6J4HGR8"/>
<dbReference type="SUPFAM" id="SSF54364">
    <property type="entry name" value="Translation initiation factor IF3, N-terminal domain"/>
    <property type="match status" value="1"/>
</dbReference>
<comment type="function">
    <text evidence="5">IF-3 binds to the 30S ribosomal subunit and shifts the equilibrium between 70S ribosomes and their 50S and 30S subunits in favor of the free subunits, thus enhancing the availability of 30S subunits on which protein synthesis initiation begins.</text>
</comment>
<dbReference type="InterPro" id="IPR019814">
    <property type="entry name" value="Translation_initiation_fac_3_N"/>
</dbReference>
<feature type="domain" description="Translation initiation factor 3 C-terminal" evidence="6">
    <location>
        <begin position="56"/>
        <end position="124"/>
    </location>
</feature>
<keyword evidence="2 5" id="KW-0396">Initiation factor</keyword>
<accession>A0A6J4HGR8</accession>
<comment type="subunit">
    <text evidence="5">Monomer.</text>
</comment>
<dbReference type="SUPFAM" id="SSF55200">
    <property type="entry name" value="Translation initiation factor IF3, C-terminal domain"/>
    <property type="match status" value="1"/>
</dbReference>
<evidence type="ECO:0000256" key="3">
    <source>
        <dbReference type="ARBA" id="ARBA00022917"/>
    </source>
</evidence>
<proteinExistence type="inferred from homology"/>